<dbReference type="AlphaFoldDB" id="A0A4R7CBR2"/>
<name>A0A4R7CBR2_9HYPH</name>
<dbReference type="OrthoDB" id="7980311at2"/>
<protein>
    <recommendedName>
        <fullName evidence="5">Tail length tape measure protein</fullName>
    </recommendedName>
</protein>
<organism evidence="3 4">
    <name type="scientific">Enterovirga rhinocerotis</name>
    <dbReference type="NCBI Taxonomy" id="1339210"/>
    <lineage>
        <taxon>Bacteria</taxon>
        <taxon>Pseudomonadati</taxon>
        <taxon>Pseudomonadota</taxon>
        <taxon>Alphaproteobacteria</taxon>
        <taxon>Hyphomicrobiales</taxon>
        <taxon>Methylobacteriaceae</taxon>
        <taxon>Enterovirga</taxon>
    </lineage>
</organism>
<dbReference type="EMBL" id="SNZR01000011">
    <property type="protein sequence ID" value="TDR94207.1"/>
    <property type="molecule type" value="Genomic_DNA"/>
</dbReference>
<accession>A0A4R7CBR2</accession>
<evidence type="ECO:0000313" key="4">
    <source>
        <dbReference type="Proteomes" id="UP000295122"/>
    </source>
</evidence>
<reference evidence="3 4" key="1">
    <citation type="submission" date="2019-03" db="EMBL/GenBank/DDBJ databases">
        <title>Genomic Encyclopedia of Type Strains, Phase IV (KMG-IV): sequencing the most valuable type-strain genomes for metagenomic binning, comparative biology and taxonomic classification.</title>
        <authorList>
            <person name="Goeker M."/>
        </authorList>
    </citation>
    <scope>NUCLEOTIDE SEQUENCE [LARGE SCALE GENOMIC DNA]</scope>
    <source>
        <strain evidence="3 4">DSM 25903</strain>
    </source>
</reference>
<proteinExistence type="predicted"/>
<sequence length="775" mass="80344">MAINAPIMIRFGTETGAAKAGMQDLAASVAANVVKISSAFDGAKKAFNPSDARQDALEGVLKKNLAAFRDLAQQTGGYGAAFGSVARTVIADSTSISAATLKAANDHNFALSAMGLAALNAGRQTRTGTAAMDAAWTVGTAPIVTKAAFLRTEIAGVWNTLAASPAFAAGTTAAAGLVALIAVLGAVDAAARAAQERLDGVMKIAKGAEGAGVGTSFFQRWLGEAKSLQIEASKLEAMLERARDAATMRIGEGEKGPSSSIGDRLTQHVRAGNLSQGDFDRYTGADSQEARIRVVLDLIDQLRQRGANLAALDLAGKMFGSDFEAKLRSGVDMVGKMRDALTSAAGITADGSWVRTPEQIEQAERLKKTLEETQRILGEALLPLNRDLAAYQAQQAQAQADFNQAIAQAVSTVMGLYNWFVSIGDAITKLGNHPFWKKISDLSDSLGLSNYSGIESVDPNKPKSTGVPKDADEGGPLKVTVNPKTDRSKSLPSGSKGGGGGAAAESLDQVEKLIQQLEKANATAKAELESVGKTNVERAKAVELAKAESAAKEAGRGLTDEERTKVIALAEAQQTLKDKTLDAKQALQQQAEAMRSLGQMGVDALGDMILEGKSFEDTLQSLSKQLVKMLLQAALMGSGPLAGVLGMAAPASAGGNAAGGLLGMIMGGFRANGGEVMAGRGYTVNELGRGEVFVPGSNGRIYPIGQGAGGGGGGDLSVTINEAPGVQTSVKRSGNHLTIDQVERGMESRMARRAAQGRGDLGDVFKTNKHAFNRG</sequence>
<comment type="caution">
    <text evidence="3">The sequence shown here is derived from an EMBL/GenBank/DDBJ whole genome shotgun (WGS) entry which is preliminary data.</text>
</comment>
<evidence type="ECO:0000256" key="1">
    <source>
        <dbReference type="SAM" id="Coils"/>
    </source>
</evidence>
<keyword evidence="1" id="KW-0175">Coiled coil</keyword>
<dbReference type="Proteomes" id="UP000295122">
    <property type="component" value="Unassembled WGS sequence"/>
</dbReference>
<keyword evidence="4" id="KW-1185">Reference proteome</keyword>
<feature type="coiled-coil region" evidence="1">
    <location>
        <begin position="360"/>
        <end position="408"/>
    </location>
</feature>
<dbReference type="RefSeq" id="WP_133769124.1">
    <property type="nucleotide sequence ID" value="NZ_SNZR01000011.1"/>
</dbReference>
<evidence type="ECO:0008006" key="5">
    <source>
        <dbReference type="Google" id="ProtNLM"/>
    </source>
</evidence>
<evidence type="ECO:0000313" key="3">
    <source>
        <dbReference type="EMBL" id="TDR94207.1"/>
    </source>
</evidence>
<gene>
    <name evidence="3" type="ORF">EV668_1487</name>
</gene>
<feature type="region of interest" description="Disordered" evidence="2">
    <location>
        <begin position="452"/>
        <end position="504"/>
    </location>
</feature>
<evidence type="ECO:0000256" key="2">
    <source>
        <dbReference type="SAM" id="MobiDB-lite"/>
    </source>
</evidence>